<dbReference type="InterPro" id="IPR011335">
    <property type="entry name" value="Restrct_endonuc-II-like"/>
</dbReference>
<comment type="caution">
    <text evidence="2">The sequence shown here is derived from an EMBL/GenBank/DDBJ whole genome shotgun (WGS) entry which is preliminary data.</text>
</comment>
<name>A0ABS4Q8R4_9NOCA</name>
<dbReference type="Pfam" id="PF05685">
    <property type="entry name" value="Uma2"/>
    <property type="match status" value="1"/>
</dbReference>
<evidence type="ECO:0000313" key="2">
    <source>
        <dbReference type="EMBL" id="MBP2188080.1"/>
    </source>
</evidence>
<keyword evidence="3" id="KW-1185">Reference proteome</keyword>
<reference evidence="2 3" key="1">
    <citation type="submission" date="2021-03" db="EMBL/GenBank/DDBJ databases">
        <title>Sequencing the genomes of 1000 actinobacteria strains.</title>
        <authorList>
            <person name="Klenk H.-P."/>
        </authorList>
    </citation>
    <scope>NUCLEOTIDE SEQUENCE [LARGE SCALE GENOMIC DNA]</scope>
    <source>
        <strain evidence="2 3">DSM 45516</strain>
    </source>
</reference>
<dbReference type="Gene3D" id="3.90.1570.10">
    <property type="entry name" value="tt1808, chain A"/>
    <property type="match status" value="1"/>
</dbReference>
<organism evidence="2 3">
    <name type="scientific">Nocardia goodfellowii</name>
    <dbReference type="NCBI Taxonomy" id="882446"/>
    <lineage>
        <taxon>Bacteria</taxon>
        <taxon>Bacillati</taxon>
        <taxon>Actinomycetota</taxon>
        <taxon>Actinomycetes</taxon>
        <taxon>Mycobacteriales</taxon>
        <taxon>Nocardiaceae</taxon>
        <taxon>Nocardia</taxon>
    </lineage>
</organism>
<keyword evidence="2" id="KW-0378">Hydrolase</keyword>
<dbReference type="PANTHER" id="PTHR34107">
    <property type="entry name" value="SLL0198 PROTEIN-RELATED"/>
    <property type="match status" value="1"/>
</dbReference>
<feature type="domain" description="Putative restriction endonuclease" evidence="1">
    <location>
        <begin position="17"/>
        <end position="177"/>
    </location>
</feature>
<protein>
    <submittedName>
        <fullName evidence="2">Uma2 family endonuclease</fullName>
    </submittedName>
</protein>
<dbReference type="Proteomes" id="UP001519325">
    <property type="component" value="Unassembled WGS sequence"/>
</dbReference>
<dbReference type="CDD" id="cd06260">
    <property type="entry name" value="DUF820-like"/>
    <property type="match status" value="1"/>
</dbReference>
<dbReference type="PANTHER" id="PTHR34107:SF4">
    <property type="entry name" value="SLL1222 PROTEIN"/>
    <property type="match status" value="1"/>
</dbReference>
<proteinExistence type="predicted"/>
<evidence type="ECO:0000259" key="1">
    <source>
        <dbReference type="Pfam" id="PF05685"/>
    </source>
</evidence>
<dbReference type="InterPro" id="IPR012296">
    <property type="entry name" value="Nuclease_put_TT1808"/>
</dbReference>
<dbReference type="InterPro" id="IPR008538">
    <property type="entry name" value="Uma2"/>
</dbReference>
<dbReference type="EMBL" id="JAGGMR010000001">
    <property type="protein sequence ID" value="MBP2188080.1"/>
    <property type="molecule type" value="Genomic_DNA"/>
</dbReference>
<keyword evidence="2" id="KW-0540">Nuclease</keyword>
<sequence length="190" mass="21103">MVTVVHWPDHLLTLDDWIALPEDNSRHYELAEGVLVVCPRPILRHQAAIVRLGAQLESQLPPAWATVSEAELVVDPSPPATVRVPDIMVVHSSAVERNLPRVTPDDVLLAVEIISPGTKRTDRRTKFDEYAEVGIEYYWIVDLDDPVSLSAYRLIAGEYEQVGERTGDTSMVLDGMSVALNLTGLVRGRE</sequence>
<evidence type="ECO:0000313" key="3">
    <source>
        <dbReference type="Proteomes" id="UP001519325"/>
    </source>
</evidence>
<dbReference type="SUPFAM" id="SSF52980">
    <property type="entry name" value="Restriction endonuclease-like"/>
    <property type="match status" value="1"/>
</dbReference>
<keyword evidence="2" id="KW-0255">Endonuclease</keyword>
<dbReference type="GO" id="GO:0004519">
    <property type="term" value="F:endonuclease activity"/>
    <property type="evidence" value="ECO:0007669"/>
    <property type="project" value="UniProtKB-KW"/>
</dbReference>
<accession>A0ABS4Q8R4</accession>
<gene>
    <name evidence="2" type="ORF">BJ987_000981</name>
</gene>